<dbReference type="InterPro" id="IPR000073">
    <property type="entry name" value="AB_hydrolase_1"/>
</dbReference>
<sequence>MPEHYLQADNANLCYEVEGTGPFIVIVPGGNGGSRLFRRFRDLLVEHFTVVLYDRRGYFRSNLTGPQDYSKRLETDVEDLRIIMANVTQEKFILFGISSSGALLMTYLNKYPETLLKLFVHEPMLYIDTFEGKDELQKFHLDTYNTYQTEGRNVAMEEFGNKYFNELDYYILVRKQKDDIVNNWDYWFQHEWKEYPFAKVDWKAVKTHREKTVLLYGIDSTGYNIREPGKAIAEYLNVEYLQFAGGHIGFYFESKKFFVNFIELCKKLSLLPEQQN</sequence>
<dbReference type="Pfam" id="PF00561">
    <property type="entry name" value="Abhydrolase_1"/>
    <property type="match status" value="1"/>
</dbReference>
<dbReference type="Proteomes" id="UP000613177">
    <property type="component" value="Unassembled WGS sequence"/>
</dbReference>
<keyword evidence="3" id="KW-1185">Reference proteome</keyword>
<organism evidence="2 3">
    <name type="scientific">Thamnidium elegans</name>
    <dbReference type="NCBI Taxonomy" id="101142"/>
    <lineage>
        <taxon>Eukaryota</taxon>
        <taxon>Fungi</taxon>
        <taxon>Fungi incertae sedis</taxon>
        <taxon>Mucoromycota</taxon>
        <taxon>Mucoromycotina</taxon>
        <taxon>Mucoromycetes</taxon>
        <taxon>Mucorales</taxon>
        <taxon>Mucorineae</taxon>
        <taxon>Mucoraceae</taxon>
        <taxon>Thamnidium</taxon>
    </lineage>
</organism>
<dbReference type="InterPro" id="IPR029058">
    <property type="entry name" value="AB_hydrolase_fold"/>
</dbReference>
<evidence type="ECO:0000259" key="1">
    <source>
        <dbReference type="Pfam" id="PF00561"/>
    </source>
</evidence>
<reference evidence="2" key="1">
    <citation type="submission" date="2021-01" db="EMBL/GenBank/DDBJ databases">
        <title>Metabolic potential, ecology and presence of endohyphal bacteria is reflected in genomic diversity of Mucoromycotina.</title>
        <authorList>
            <person name="Muszewska A."/>
            <person name="Okrasinska A."/>
            <person name="Steczkiewicz K."/>
            <person name="Drgas O."/>
            <person name="Orlowska M."/>
            <person name="Perlinska-Lenart U."/>
            <person name="Aleksandrzak-Piekarczyk T."/>
            <person name="Szatraj K."/>
            <person name="Zielenkiewicz U."/>
            <person name="Pilsyk S."/>
            <person name="Malc E."/>
            <person name="Mieczkowski P."/>
            <person name="Kruszewska J.S."/>
            <person name="Biernat P."/>
            <person name="Pawlowska J."/>
        </authorList>
    </citation>
    <scope>NUCLEOTIDE SEQUENCE</scope>
    <source>
        <strain evidence="2">WA0000018081</strain>
    </source>
</reference>
<dbReference type="EMBL" id="JAEPRE010000222">
    <property type="protein sequence ID" value="KAG2230111.1"/>
    <property type="molecule type" value="Genomic_DNA"/>
</dbReference>
<feature type="domain" description="AB hydrolase-1" evidence="1">
    <location>
        <begin position="23"/>
        <end position="176"/>
    </location>
</feature>
<comment type="caution">
    <text evidence="2">The sequence shown here is derived from an EMBL/GenBank/DDBJ whole genome shotgun (WGS) entry which is preliminary data.</text>
</comment>
<dbReference type="SUPFAM" id="SSF53474">
    <property type="entry name" value="alpha/beta-Hydrolases"/>
    <property type="match status" value="1"/>
</dbReference>
<name>A0A8H7SJA5_9FUNG</name>
<evidence type="ECO:0000313" key="3">
    <source>
        <dbReference type="Proteomes" id="UP000613177"/>
    </source>
</evidence>
<dbReference type="Gene3D" id="3.40.50.1820">
    <property type="entry name" value="alpha/beta hydrolase"/>
    <property type="match status" value="1"/>
</dbReference>
<protein>
    <recommendedName>
        <fullName evidence="1">AB hydrolase-1 domain-containing protein</fullName>
    </recommendedName>
</protein>
<proteinExistence type="predicted"/>
<dbReference type="AlphaFoldDB" id="A0A8H7SJA5"/>
<accession>A0A8H7SJA5</accession>
<gene>
    <name evidence="2" type="ORF">INT48_002465</name>
</gene>
<evidence type="ECO:0000313" key="2">
    <source>
        <dbReference type="EMBL" id="KAG2230111.1"/>
    </source>
</evidence>
<dbReference type="OrthoDB" id="408373at2759"/>